<protein>
    <submittedName>
        <fullName evidence="1">DUF885 domain-containing protein</fullName>
    </submittedName>
</protein>
<dbReference type="AlphaFoldDB" id="A0A545TI63"/>
<dbReference type="PANTHER" id="PTHR33361">
    <property type="entry name" value="GLR0591 PROTEIN"/>
    <property type="match status" value="1"/>
</dbReference>
<comment type="caution">
    <text evidence="1">The sequence shown here is derived from an EMBL/GenBank/DDBJ whole genome shotgun (WGS) entry which is preliminary data.</text>
</comment>
<evidence type="ECO:0000313" key="1">
    <source>
        <dbReference type="EMBL" id="TQV76905.1"/>
    </source>
</evidence>
<organism evidence="1 2">
    <name type="scientific">Aliikangiella marina</name>
    <dbReference type="NCBI Taxonomy" id="1712262"/>
    <lineage>
        <taxon>Bacteria</taxon>
        <taxon>Pseudomonadati</taxon>
        <taxon>Pseudomonadota</taxon>
        <taxon>Gammaproteobacteria</taxon>
        <taxon>Oceanospirillales</taxon>
        <taxon>Pleioneaceae</taxon>
        <taxon>Aliikangiella</taxon>
    </lineage>
</organism>
<name>A0A545TI63_9GAMM</name>
<accession>A0A545TI63</accession>
<reference evidence="1 2" key="1">
    <citation type="submission" date="2019-06" db="EMBL/GenBank/DDBJ databases">
        <title>Draft genome of Aliikangiella marina GYP-15.</title>
        <authorList>
            <person name="Wang G."/>
        </authorList>
    </citation>
    <scope>NUCLEOTIDE SEQUENCE [LARGE SCALE GENOMIC DNA]</scope>
    <source>
        <strain evidence="1 2">GYP-15</strain>
    </source>
</reference>
<evidence type="ECO:0000313" key="2">
    <source>
        <dbReference type="Proteomes" id="UP000317839"/>
    </source>
</evidence>
<dbReference type="InterPro" id="IPR010281">
    <property type="entry name" value="DUF885"/>
</dbReference>
<dbReference type="PANTHER" id="PTHR33361:SF2">
    <property type="entry name" value="DUF885 DOMAIN-CONTAINING PROTEIN"/>
    <property type="match status" value="1"/>
</dbReference>
<dbReference type="Proteomes" id="UP000317839">
    <property type="component" value="Unassembled WGS sequence"/>
</dbReference>
<dbReference type="RefSeq" id="WP_142888265.1">
    <property type="nucleotide sequence ID" value="NZ_VIKR01000001.1"/>
</dbReference>
<dbReference type="Pfam" id="PF05960">
    <property type="entry name" value="DUF885"/>
    <property type="match status" value="1"/>
</dbReference>
<gene>
    <name evidence="1" type="ORF">FLL45_02835</name>
</gene>
<dbReference type="OrthoDB" id="9769898at2"/>
<sequence length="607" mass="69845">MKKIFKWILIILLSVLLLGGSFAAHEWYSKPVFINNFFNRFALKMVLDNPETLTSLRFLDAMGIRGHNDDLADSSPESTEKMFDYIAEEYEVLKRYNNEDLTESERMSKRIAEYLFSFAEEARPFVNHNYPVNQLFGIQNGFPTFMEAQHQVNDLRDAEDYVARLTKLPLKFSQSLEGIKNRTEQGIIPPKFVIARVVEEMTNFVNTPIEDNILYESLKEKMDKLEDLTAEEKSQVLSQAKLAIQNDVYPAYEEMTRYFSGLSDKADDRDGFWKLPKGDEAYRLALKLFTSTDYTPDYIHNVGLQEVERIQQEILAILAQEGFEVADGFQPSIKRLSEQERFYYPDTEEGREQILADYQKIIDEIDANLGDTFNIRPTAKVKVERIPLFKEKTSPGAYYNGPALDGSRPGIFYANLYDIKATPKYSMRTLAYHEAIPGHHFQIAIAQELKDMPLFRRFAPFTAYIEGWALYAERVAFESGFLEDPYDNIGRLQAELFRAVRLVVDTGIHAKRWSREEAIEYMIANTGMAESDVIAEIERYIVMPGQACAYKVGMMKILELRAKAKESLGDKFDIAEFHDVMLKNGAVPLDILEELVETYIQEKQAAS</sequence>
<dbReference type="EMBL" id="VIKR01000001">
    <property type="protein sequence ID" value="TQV76905.1"/>
    <property type="molecule type" value="Genomic_DNA"/>
</dbReference>
<proteinExistence type="predicted"/>
<keyword evidence="2" id="KW-1185">Reference proteome</keyword>